<dbReference type="CDD" id="cd07484">
    <property type="entry name" value="Peptidases_S8_Thermitase_like"/>
    <property type="match status" value="1"/>
</dbReference>
<evidence type="ECO:0000256" key="4">
    <source>
        <dbReference type="ARBA" id="ARBA00022525"/>
    </source>
</evidence>
<dbReference type="Gene3D" id="2.60.120.380">
    <property type="match status" value="1"/>
</dbReference>
<evidence type="ECO:0000256" key="3">
    <source>
        <dbReference type="ARBA" id="ARBA00011073"/>
    </source>
</evidence>
<comment type="caution">
    <text evidence="14">The sequence shown here is derived from an EMBL/GenBank/DDBJ whole genome shotgun (WGS) entry which is preliminary data.</text>
</comment>
<dbReference type="EMBL" id="JARTFS010000013">
    <property type="protein sequence ID" value="MED4402725.1"/>
    <property type="molecule type" value="Genomic_DNA"/>
</dbReference>
<keyword evidence="11" id="KW-0732">Signal</keyword>
<keyword evidence="15" id="KW-1185">Reference proteome</keyword>
<feature type="signal peptide" evidence="11">
    <location>
        <begin position="1"/>
        <end position="24"/>
    </location>
</feature>
<comment type="similarity">
    <text evidence="3 9 10">Belongs to the peptidase S8 family.</text>
</comment>
<evidence type="ECO:0000256" key="8">
    <source>
        <dbReference type="ARBA" id="ARBA00022837"/>
    </source>
</evidence>
<reference evidence="14 15" key="1">
    <citation type="submission" date="2023-03" db="EMBL/GenBank/DDBJ databases">
        <title>Bacillus Genome Sequencing.</title>
        <authorList>
            <person name="Dunlap C."/>
        </authorList>
    </citation>
    <scope>NUCLEOTIDE SEQUENCE [LARGE SCALE GENOMIC DNA]</scope>
    <source>
        <strain evidence="14 15">NRS-1717</strain>
    </source>
</reference>
<dbReference type="Proteomes" id="UP001342826">
    <property type="component" value="Unassembled WGS sequence"/>
</dbReference>
<dbReference type="SUPFAM" id="SSF52743">
    <property type="entry name" value="Subtilisin-like"/>
    <property type="match status" value="1"/>
</dbReference>
<accession>A0ABU6P022</accession>
<dbReference type="PRINTS" id="PR00723">
    <property type="entry name" value="SUBTILISIN"/>
</dbReference>
<evidence type="ECO:0000256" key="9">
    <source>
        <dbReference type="PROSITE-ProRule" id="PRU01240"/>
    </source>
</evidence>
<evidence type="ECO:0000256" key="6">
    <source>
        <dbReference type="ARBA" id="ARBA00022801"/>
    </source>
</evidence>
<dbReference type="InterPro" id="IPR023827">
    <property type="entry name" value="Peptidase_S8_Asp-AS"/>
</dbReference>
<dbReference type="InterPro" id="IPR034084">
    <property type="entry name" value="Thermitase-like_dom"/>
</dbReference>
<evidence type="ECO:0000256" key="11">
    <source>
        <dbReference type="SAM" id="SignalP"/>
    </source>
</evidence>
<keyword evidence="8" id="KW-0106">Calcium</keyword>
<keyword evidence="5 9" id="KW-0645">Protease</keyword>
<dbReference type="Pfam" id="PF00082">
    <property type="entry name" value="Peptidase_S8"/>
    <property type="match status" value="1"/>
</dbReference>
<sequence length="822" mass="91812">MKKVIYLIVATIFFTHFSTIHTFAAELNNPPSYEENTNPPTAENLQELLSKRKPTASTQEKQSITLSEVKDREIIVKGKLNLKEVNRLGLTFTESINLAASDSLLYTFKIPKELNFENTLQKVTELEGVEKAEPNYKIESAAVLNDPLYKEQWHLPALDLPQAWDLVQSRKEVKVAVLDTGVNKNHPDLAGKILNGYDFINDDADPNDDNGHGTRVAGVIAAVANNKKGVVGVNQNVKIIPVKISNRTGHSTIGDSVKGINYAIEQGANIINMSYGNYRYSDLENEALWDAYNHGITLIAAAGNDGTSEEMYPASYSPVISVAATNQSKALASFSNKGDWIDVSAPGERIYTTLSNGGYGSTSGTSFSAPIVSGIASVLLNQNPDLTPMEVEWALQLGTNTGKWERHKGYGIVNALNSLNVKFPSLDNDISDDEEQAYELQFNKPYIEKIDHPYDYDVYHVKVNSNSQLRLIVDQFSPELDINIQLAKVENGQFQLIDTIDENGHGVAEDHSLFASQGDYYFILSDYYDHWSTKPYRINVVLQREDVVIQSPKPNVLSGKYNKPFNLELKAESTSEMIKYTLDGSTPSSSNGYEYKESIPVYESTTVKAIVIAGALESEAVTFNYEIDPLTIPNVSALKGFNKYPFARVIIRQDDLAMYKKNSDNSFTRVRALSKHEQLKVFGVSGYYYNVGGPYFVKHEEGKTISYIGRVLIKAPTTLYDPDGNFYKTVQKGEALKVYSYNGQAYDVGGGYTVHNDRNAFFLIGYIKPQKDITMYDAQGRKFSTLKKNNLYYVKAIEDGKVDLGNGYYVLDRKEDFNFIKN</sequence>
<dbReference type="InterPro" id="IPR022398">
    <property type="entry name" value="Peptidase_S8_His-AS"/>
</dbReference>
<evidence type="ECO:0000256" key="5">
    <source>
        <dbReference type="ARBA" id="ARBA00022670"/>
    </source>
</evidence>
<dbReference type="InterPro" id="IPR000209">
    <property type="entry name" value="Peptidase_S8/S53_dom"/>
</dbReference>
<dbReference type="InterPro" id="IPR015500">
    <property type="entry name" value="Peptidase_S8_subtilisin-rel"/>
</dbReference>
<evidence type="ECO:0000313" key="14">
    <source>
        <dbReference type="EMBL" id="MED4402725.1"/>
    </source>
</evidence>
<proteinExistence type="inferred from homology"/>
<evidence type="ECO:0000256" key="2">
    <source>
        <dbReference type="ARBA" id="ARBA00004613"/>
    </source>
</evidence>
<dbReference type="InterPro" id="IPR059177">
    <property type="entry name" value="GH29D-like_dom"/>
</dbReference>
<dbReference type="PROSITE" id="PS00137">
    <property type="entry name" value="SUBTILASE_HIS"/>
    <property type="match status" value="1"/>
</dbReference>
<keyword evidence="7 9" id="KW-0720">Serine protease</keyword>
<feature type="active site" description="Charge relay system" evidence="9">
    <location>
        <position position="179"/>
    </location>
</feature>
<dbReference type="InterPro" id="IPR023828">
    <property type="entry name" value="Peptidase_S8_Ser-AS"/>
</dbReference>
<dbReference type="Gene3D" id="3.40.50.200">
    <property type="entry name" value="Peptidase S8/S53 domain"/>
    <property type="match status" value="1"/>
</dbReference>
<organism evidence="14 15">
    <name type="scientific">Metabacillus fastidiosus</name>
    <dbReference type="NCBI Taxonomy" id="1458"/>
    <lineage>
        <taxon>Bacteria</taxon>
        <taxon>Bacillati</taxon>
        <taxon>Bacillota</taxon>
        <taxon>Bacilli</taxon>
        <taxon>Bacillales</taxon>
        <taxon>Bacillaceae</taxon>
        <taxon>Metabacillus</taxon>
    </lineage>
</organism>
<evidence type="ECO:0000256" key="7">
    <source>
        <dbReference type="ARBA" id="ARBA00022825"/>
    </source>
</evidence>
<feature type="domain" description="GH29D-like beta-sandwich" evidence="13">
    <location>
        <begin position="558"/>
        <end position="622"/>
    </location>
</feature>
<keyword evidence="4" id="KW-0964">Secreted</keyword>
<protein>
    <submittedName>
        <fullName evidence="14">S8 family serine peptidase</fullName>
    </submittedName>
</protein>
<dbReference type="Pfam" id="PF13290">
    <property type="entry name" value="CHB_HEX_C_1"/>
    <property type="match status" value="1"/>
</dbReference>
<evidence type="ECO:0000259" key="12">
    <source>
        <dbReference type="Pfam" id="PF00082"/>
    </source>
</evidence>
<dbReference type="PROSITE" id="PS00138">
    <property type="entry name" value="SUBTILASE_SER"/>
    <property type="match status" value="1"/>
</dbReference>
<dbReference type="InterPro" id="IPR050131">
    <property type="entry name" value="Peptidase_S8_subtilisin-like"/>
</dbReference>
<comment type="subcellular location">
    <subcellularLocation>
        <location evidence="2">Secreted</location>
    </subcellularLocation>
</comment>
<dbReference type="InterPro" id="IPR036852">
    <property type="entry name" value="Peptidase_S8/S53_dom_sf"/>
</dbReference>
<evidence type="ECO:0000313" key="15">
    <source>
        <dbReference type="Proteomes" id="UP001342826"/>
    </source>
</evidence>
<name>A0ABU6P022_9BACI</name>
<evidence type="ECO:0000259" key="13">
    <source>
        <dbReference type="Pfam" id="PF13290"/>
    </source>
</evidence>
<feature type="active site" description="Charge relay system" evidence="9">
    <location>
        <position position="212"/>
    </location>
</feature>
<dbReference type="RefSeq" id="WP_328015519.1">
    <property type="nucleotide sequence ID" value="NZ_JARTFS010000013.1"/>
</dbReference>
<keyword evidence="6 9" id="KW-0378">Hydrolase</keyword>
<dbReference type="PROSITE" id="PS00136">
    <property type="entry name" value="SUBTILASE_ASP"/>
    <property type="match status" value="1"/>
</dbReference>
<dbReference type="PANTHER" id="PTHR43806:SF11">
    <property type="entry name" value="CEREVISIN-RELATED"/>
    <property type="match status" value="1"/>
</dbReference>
<gene>
    <name evidence="14" type="ORF">P9271_15580</name>
</gene>
<feature type="active site" description="Charge relay system" evidence="9">
    <location>
        <position position="366"/>
    </location>
</feature>
<evidence type="ECO:0000256" key="1">
    <source>
        <dbReference type="ARBA" id="ARBA00001913"/>
    </source>
</evidence>
<comment type="cofactor">
    <cofactor evidence="1">
        <name>Ca(2+)</name>
        <dbReference type="ChEBI" id="CHEBI:29108"/>
    </cofactor>
</comment>
<dbReference type="PANTHER" id="PTHR43806">
    <property type="entry name" value="PEPTIDASE S8"/>
    <property type="match status" value="1"/>
</dbReference>
<feature type="domain" description="Peptidase S8/S53" evidence="12">
    <location>
        <begin position="171"/>
        <end position="411"/>
    </location>
</feature>
<dbReference type="PROSITE" id="PS51892">
    <property type="entry name" value="SUBTILASE"/>
    <property type="match status" value="1"/>
</dbReference>
<feature type="chain" id="PRO_5046001556" evidence="11">
    <location>
        <begin position="25"/>
        <end position="822"/>
    </location>
</feature>
<evidence type="ECO:0000256" key="10">
    <source>
        <dbReference type="RuleBase" id="RU003355"/>
    </source>
</evidence>